<dbReference type="PROSITE" id="PS50082">
    <property type="entry name" value="WD_REPEATS_2"/>
    <property type="match status" value="2"/>
</dbReference>
<dbReference type="SUPFAM" id="SSF50978">
    <property type="entry name" value="WD40 repeat-like"/>
    <property type="match status" value="1"/>
</dbReference>
<organism evidence="6 7">
    <name type="scientific">Polarella glacialis</name>
    <name type="common">Dinoflagellate</name>
    <dbReference type="NCBI Taxonomy" id="89957"/>
    <lineage>
        <taxon>Eukaryota</taxon>
        <taxon>Sar</taxon>
        <taxon>Alveolata</taxon>
        <taxon>Dinophyceae</taxon>
        <taxon>Suessiales</taxon>
        <taxon>Suessiaceae</taxon>
        <taxon>Polarella</taxon>
    </lineage>
</organism>
<protein>
    <recommendedName>
        <fullName evidence="8">Guanine nucleotide-binding protein subunit beta-like protein</fullName>
    </recommendedName>
</protein>
<feature type="repeat" description="WD" evidence="3">
    <location>
        <begin position="8"/>
        <end position="47"/>
    </location>
</feature>
<feature type="coiled-coil region" evidence="4">
    <location>
        <begin position="615"/>
        <end position="649"/>
    </location>
</feature>
<dbReference type="EMBL" id="CAJNNV010003247">
    <property type="protein sequence ID" value="CAE8588631.1"/>
    <property type="molecule type" value="Genomic_DNA"/>
</dbReference>
<evidence type="ECO:0000256" key="3">
    <source>
        <dbReference type="PROSITE-ProRule" id="PRU00221"/>
    </source>
</evidence>
<keyword evidence="2" id="KW-0677">Repeat</keyword>
<feature type="compositionally biased region" description="Basic and acidic residues" evidence="5">
    <location>
        <begin position="680"/>
        <end position="697"/>
    </location>
</feature>
<evidence type="ECO:0000313" key="7">
    <source>
        <dbReference type="Proteomes" id="UP000654075"/>
    </source>
</evidence>
<dbReference type="OrthoDB" id="538223at2759"/>
<evidence type="ECO:0000256" key="2">
    <source>
        <dbReference type="ARBA" id="ARBA00022737"/>
    </source>
</evidence>
<name>A0A813DT92_POLGL</name>
<dbReference type="Gene3D" id="2.130.10.10">
    <property type="entry name" value="YVTN repeat-like/Quinoprotein amine dehydrogenase"/>
    <property type="match status" value="2"/>
</dbReference>
<dbReference type="Pfam" id="PF00400">
    <property type="entry name" value="WD40"/>
    <property type="match status" value="2"/>
</dbReference>
<gene>
    <name evidence="6" type="ORF">PGLA1383_LOCUS7421</name>
</gene>
<evidence type="ECO:0000256" key="4">
    <source>
        <dbReference type="SAM" id="Coils"/>
    </source>
</evidence>
<keyword evidence="7" id="KW-1185">Reference proteome</keyword>
<keyword evidence="1 3" id="KW-0853">WD repeat</keyword>
<dbReference type="InterPro" id="IPR015943">
    <property type="entry name" value="WD40/YVTN_repeat-like_dom_sf"/>
</dbReference>
<dbReference type="PANTHER" id="PTHR19848:SF8">
    <property type="entry name" value="F-BOX AND WD REPEAT DOMAIN CONTAINING 7"/>
    <property type="match status" value="1"/>
</dbReference>
<dbReference type="PANTHER" id="PTHR19848">
    <property type="entry name" value="WD40 REPEAT PROTEIN"/>
    <property type="match status" value="1"/>
</dbReference>
<dbReference type="InterPro" id="IPR001680">
    <property type="entry name" value="WD40_rpt"/>
</dbReference>
<dbReference type="Proteomes" id="UP000654075">
    <property type="component" value="Unassembled WGS sequence"/>
</dbReference>
<evidence type="ECO:0000256" key="1">
    <source>
        <dbReference type="ARBA" id="ARBA00022574"/>
    </source>
</evidence>
<feature type="repeat" description="WD" evidence="3">
    <location>
        <begin position="48"/>
        <end position="87"/>
    </location>
</feature>
<reference evidence="6" key="1">
    <citation type="submission" date="2021-02" db="EMBL/GenBank/DDBJ databases">
        <authorList>
            <person name="Dougan E. K."/>
            <person name="Rhodes N."/>
            <person name="Thang M."/>
            <person name="Chan C."/>
        </authorList>
    </citation>
    <scope>NUCLEOTIDE SEQUENCE</scope>
</reference>
<dbReference type="PROSITE" id="PS50294">
    <property type="entry name" value="WD_REPEATS_REGION"/>
    <property type="match status" value="1"/>
</dbReference>
<feature type="region of interest" description="Disordered" evidence="5">
    <location>
        <begin position="680"/>
        <end position="710"/>
    </location>
</feature>
<evidence type="ECO:0000256" key="5">
    <source>
        <dbReference type="SAM" id="MobiDB-lite"/>
    </source>
</evidence>
<evidence type="ECO:0000313" key="6">
    <source>
        <dbReference type="EMBL" id="CAE8588631.1"/>
    </source>
</evidence>
<proteinExistence type="predicted"/>
<evidence type="ECO:0008006" key="8">
    <source>
        <dbReference type="Google" id="ProtNLM"/>
    </source>
</evidence>
<feature type="compositionally biased region" description="Polar residues" evidence="5">
    <location>
        <begin position="700"/>
        <end position="710"/>
    </location>
</feature>
<sequence>MFEKLHTFDGHTGCVTDVALSDFYAVTGSSDKTAKIWCLSDGSLTATLEGHKSRVIAVDICTDHVATASDDGVIKLWSVVDGTLKTTVAVAKDAVRFLCLSAHYFVTGGHWQKDDSGKEVNVWSLSGDLKASCYDAKTTRQLRALCISHSQDMIVTARLTTIQVWVNPKPPNGQPGEGSWSWRVKFRMKGHASPIVEMCCSGFLLVSCSGQAGFRVWSLSDGTEKMAAQAITGVSHGGNINMLGLASGYNLIAPSVGKKRLGVWPLAGMVDPSGEVAVSLGKLQIPAQHEWSVSEAAALDARGHHVVVASGNSASVWVTEPGRRRMDSESLGVPLQFLLGEWGEYARGTTQLEDPGFRDLKNALWTGPSPQHFRGSDSQLCPRDLRPGCSIVDVLHKTSGASRATHFMSWSWDYKVSVLLSALRRWENQGTGDHGQTSLWICFFVNNQYRILLEKAAMGSDDLGSVFAARLQACGRVLVLLDKLKDPVYVKRVWCVFETYQATRLKVPLQVILPEEAYSSLKADLRGGRLDEVTKSLTEVNVEDAIAWSKDDEVRIKQEIRETIGYEQVNGAVKAFLSTWVVDCFHHILTDSLEPDTQGAEAAATMEPSSEGGQISVLKRDLATCRTELREAREELVSKGKEIAQLKAKVLLLHHEPVPEETRSELLPVGSPLTAIRQLKEEQHESSDSEASSHEIGVEATTTPSAAACK</sequence>
<dbReference type="InterPro" id="IPR036322">
    <property type="entry name" value="WD40_repeat_dom_sf"/>
</dbReference>
<dbReference type="SMART" id="SM00320">
    <property type="entry name" value="WD40"/>
    <property type="match status" value="3"/>
</dbReference>
<comment type="caution">
    <text evidence="6">The sequence shown here is derived from an EMBL/GenBank/DDBJ whole genome shotgun (WGS) entry which is preliminary data.</text>
</comment>
<accession>A0A813DT92</accession>
<dbReference type="AlphaFoldDB" id="A0A813DT92"/>
<keyword evidence="4" id="KW-0175">Coiled coil</keyword>